<organism evidence="2 3">
    <name type="scientific">Lacihabitans soyangensis</name>
    <dbReference type="NCBI Taxonomy" id="869394"/>
    <lineage>
        <taxon>Bacteria</taxon>
        <taxon>Pseudomonadati</taxon>
        <taxon>Bacteroidota</taxon>
        <taxon>Cytophagia</taxon>
        <taxon>Cytophagales</taxon>
        <taxon>Leadbetterellaceae</taxon>
        <taxon>Lacihabitans</taxon>
    </lineage>
</organism>
<proteinExistence type="predicted"/>
<feature type="transmembrane region" description="Helical" evidence="1">
    <location>
        <begin position="6"/>
        <end position="21"/>
    </location>
</feature>
<feature type="transmembrane region" description="Helical" evidence="1">
    <location>
        <begin position="54"/>
        <end position="70"/>
    </location>
</feature>
<dbReference type="AlphaFoldDB" id="A0AAE3KV41"/>
<evidence type="ECO:0000256" key="1">
    <source>
        <dbReference type="SAM" id="Phobius"/>
    </source>
</evidence>
<accession>A0AAE3KV41</accession>
<sequence length="81" mass="9218">MPWLLPVLMVMLALHLFFLFKKVSEKGYLPVSISLVGALCIVISRYYVLENPTLSYLGLAAMVVGSFLNTRSFQNFKFQKN</sequence>
<keyword evidence="1" id="KW-1133">Transmembrane helix</keyword>
<comment type="caution">
    <text evidence="2">The sequence shown here is derived from an EMBL/GenBank/DDBJ whole genome shotgun (WGS) entry which is preliminary data.</text>
</comment>
<evidence type="ECO:0000313" key="3">
    <source>
        <dbReference type="Proteomes" id="UP001204144"/>
    </source>
</evidence>
<keyword evidence="3" id="KW-1185">Reference proteome</keyword>
<evidence type="ECO:0000313" key="2">
    <source>
        <dbReference type="EMBL" id="MCP9765623.1"/>
    </source>
</evidence>
<dbReference type="EMBL" id="RJUF01000185">
    <property type="protein sequence ID" value="MCP9765623.1"/>
    <property type="molecule type" value="Genomic_DNA"/>
</dbReference>
<name>A0AAE3KV41_9BACT</name>
<dbReference type="Proteomes" id="UP001204144">
    <property type="component" value="Unassembled WGS sequence"/>
</dbReference>
<gene>
    <name evidence="2" type="ORF">EGI31_22025</name>
</gene>
<protein>
    <submittedName>
        <fullName evidence="2">Uncharacterized protein</fullName>
    </submittedName>
</protein>
<reference evidence="2 3" key="1">
    <citation type="submission" date="2018-11" db="EMBL/GenBank/DDBJ databases">
        <title>Novel bacteria species description.</title>
        <authorList>
            <person name="Han J.-H."/>
        </authorList>
    </citation>
    <scope>NUCLEOTIDE SEQUENCE [LARGE SCALE GENOMIC DNA]</scope>
    <source>
        <strain evidence="2 3">KCTC23259</strain>
    </source>
</reference>
<feature type="transmembrane region" description="Helical" evidence="1">
    <location>
        <begin position="28"/>
        <end position="48"/>
    </location>
</feature>
<keyword evidence="1" id="KW-0812">Transmembrane</keyword>
<keyword evidence="1" id="KW-0472">Membrane</keyword>